<dbReference type="PRINTS" id="PR01506">
    <property type="entry name" value="TATBPROTEIN"/>
</dbReference>
<evidence type="ECO:0000256" key="5">
    <source>
        <dbReference type="ARBA" id="ARBA00022692"/>
    </source>
</evidence>
<accession>A0ABV0EGY2</accession>
<evidence type="ECO:0000256" key="6">
    <source>
        <dbReference type="ARBA" id="ARBA00022927"/>
    </source>
</evidence>
<keyword evidence="6 10" id="KW-0653">Protein transport</keyword>
<evidence type="ECO:0000256" key="4">
    <source>
        <dbReference type="ARBA" id="ARBA00022519"/>
    </source>
</evidence>
<dbReference type="Proteomes" id="UP001482231">
    <property type="component" value="Unassembled WGS sequence"/>
</dbReference>
<evidence type="ECO:0000313" key="13">
    <source>
        <dbReference type="Proteomes" id="UP001482231"/>
    </source>
</evidence>
<dbReference type="Pfam" id="PF02416">
    <property type="entry name" value="TatA_B_E"/>
    <property type="match status" value="1"/>
</dbReference>
<name>A0ABV0EGY2_9BURK</name>
<comment type="subcellular location">
    <subcellularLocation>
        <location evidence="10">Cell membrane</location>
        <topology evidence="10">Single-pass membrane protein</topology>
    </subcellularLocation>
    <subcellularLocation>
        <location evidence="1">Membrane</location>
        <topology evidence="1">Single-pass membrane protein</topology>
    </subcellularLocation>
</comment>
<evidence type="ECO:0000256" key="2">
    <source>
        <dbReference type="ARBA" id="ARBA00022448"/>
    </source>
</evidence>
<comment type="similarity">
    <text evidence="10">Belongs to the TatB family.</text>
</comment>
<protein>
    <recommendedName>
        <fullName evidence="10">Sec-independent protein translocase protein TatB</fullName>
    </recommendedName>
</protein>
<organism evidence="12 13">
    <name type="scientific">Thiobacter aerophilum</name>
    <dbReference type="NCBI Taxonomy" id="3121275"/>
    <lineage>
        <taxon>Bacteria</taxon>
        <taxon>Pseudomonadati</taxon>
        <taxon>Pseudomonadota</taxon>
        <taxon>Betaproteobacteria</taxon>
        <taxon>Burkholderiales</taxon>
        <taxon>Thiobacteraceae</taxon>
        <taxon>Thiobacter</taxon>
    </lineage>
</organism>
<dbReference type="EMBL" id="JBAJEX010000003">
    <property type="protein sequence ID" value="MEO1766644.1"/>
    <property type="molecule type" value="Genomic_DNA"/>
</dbReference>
<evidence type="ECO:0000256" key="8">
    <source>
        <dbReference type="ARBA" id="ARBA00023010"/>
    </source>
</evidence>
<comment type="function">
    <text evidence="10">Part of the twin-arginine translocation (Tat) system that transports large folded proteins containing a characteristic twin-arginine motif in their signal peptide across membranes. Together with TatC, TatB is part of a receptor directly interacting with Tat signal peptides. TatB may form an oligomeric binding site that transiently accommodates folded Tat precursor proteins before their translocation.</text>
</comment>
<keyword evidence="9 10" id="KW-0472">Membrane</keyword>
<keyword evidence="5 10" id="KW-0812">Transmembrane</keyword>
<evidence type="ECO:0000313" key="12">
    <source>
        <dbReference type="EMBL" id="MEO1766644.1"/>
    </source>
</evidence>
<proteinExistence type="inferred from homology"/>
<dbReference type="InterPro" id="IPR003369">
    <property type="entry name" value="TatA/B/E"/>
</dbReference>
<dbReference type="PANTHER" id="PTHR33162">
    <property type="entry name" value="SEC-INDEPENDENT PROTEIN TRANSLOCASE PROTEIN TATA, CHLOROPLASTIC"/>
    <property type="match status" value="1"/>
</dbReference>
<dbReference type="NCBIfam" id="TIGR01410">
    <property type="entry name" value="tatB"/>
    <property type="match status" value="1"/>
</dbReference>
<evidence type="ECO:0000256" key="11">
    <source>
        <dbReference type="SAM" id="MobiDB-lite"/>
    </source>
</evidence>
<dbReference type="InterPro" id="IPR018448">
    <property type="entry name" value="TatB"/>
</dbReference>
<evidence type="ECO:0000256" key="3">
    <source>
        <dbReference type="ARBA" id="ARBA00022475"/>
    </source>
</evidence>
<feature type="region of interest" description="Disordered" evidence="11">
    <location>
        <begin position="103"/>
        <end position="153"/>
    </location>
</feature>
<keyword evidence="8 10" id="KW-0811">Translocation</keyword>
<evidence type="ECO:0000256" key="9">
    <source>
        <dbReference type="ARBA" id="ARBA00023136"/>
    </source>
</evidence>
<keyword evidence="4" id="KW-0997">Cell inner membrane</keyword>
<dbReference type="HAMAP" id="MF_00237">
    <property type="entry name" value="TatB"/>
    <property type="match status" value="1"/>
</dbReference>
<dbReference type="PANTHER" id="PTHR33162:SF1">
    <property type="entry name" value="SEC-INDEPENDENT PROTEIN TRANSLOCASE PROTEIN TATA, CHLOROPLASTIC"/>
    <property type="match status" value="1"/>
</dbReference>
<keyword evidence="7 10" id="KW-1133">Transmembrane helix</keyword>
<reference evidence="12 13" key="1">
    <citation type="submission" date="2024-02" db="EMBL/GenBank/DDBJ databases">
        <title>New thermophilic sulfur-oxidizing bacteria from a hot springs of the Uzon caldera (Kamchatka, Russia).</title>
        <authorList>
            <person name="Dukat A.M."/>
            <person name="Elcheninov A.G."/>
            <person name="Frolov E.N."/>
        </authorList>
    </citation>
    <scope>NUCLEOTIDE SEQUENCE [LARGE SCALE GENOMIC DNA]</scope>
    <source>
        <strain evidence="12 13">AK1</strain>
    </source>
</reference>
<dbReference type="Gene3D" id="1.20.5.3310">
    <property type="match status" value="1"/>
</dbReference>
<comment type="caution">
    <text evidence="12">The sequence shown here is derived from an EMBL/GenBank/DDBJ whole genome shotgun (WGS) entry which is preliminary data.</text>
</comment>
<feature type="compositionally biased region" description="Low complexity" evidence="11">
    <location>
        <begin position="118"/>
        <end position="133"/>
    </location>
</feature>
<sequence length="153" mass="16540">MFDIGFSELLVIGVVALIVLGPERLPKVARTAGHLLGRFQRYVSDVKAEIKREMHNEEIMKLSASLQEAKDAVTGVEQALHEQVGETGQILKSVPESVGSLEFVEEPRPVEVTRSAPDEAAAPPAEPSPQLELPLPPLSEPPAQHIPPHNPAP</sequence>
<dbReference type="RefSeq" id="WP_347307752.1">
    <property type="nucleotide sequence ID" value="NZ_JBAJEX010000003.1"/>
</dbReference>
<evidence type="ECO:0000256" key="10">
    <source>
        <dbReference type="HAMAP-Rule" id="MF_00237"/>
    </source>
</evidence>
<keyword evidence="2 10" id="KW-0813">Transport</keyword>
<comment type="subunit">
    <text evidence="10">The Tat system comprises two distinct complexes: a TatABC complex, containing multiple copies of TatA, TatB and TatC subunits, and a separate TatA complex, containing only TatA subunits. Substrates initially bind to the TatABC complex, which probably triggers association of the separate TatA complex to form the active translocon.</text>
</comment>
<gene>
    <name evidence="10 12" type="primary">tatB</name>
    <name evidence="12" type="ORF">V6E02_05410</name>
</gene>
<evidence type="ECO:0000256" key="1">
    <source>
        <dbReference type="ARBA" id="ARBA00004167"/>
    </source>
</evidence>
<keyword evidence="13" id="KW-1185">Reference proteome</keyword>
<evidence type="ECO:0000256" key="7">
    <source>
        <dbReference type="ARBA" id="ARBA00022989"/>
    </source>
</evidence>
<keyword evidence="3 10" id="KW-1003">Cell membrane</keyword>
<feature type="compositionally biased region" description="Pro residues" evidence="11">
    <location>
        <begin position="134"/>
        <end position="153"/>
    </location>
</feature>